<comment type="caution">
    <text evidence="1">The sequence shown here is derived from an EMBL/GenBank/DDBJ whole genome shotgun (WGS) entry which is preliminary data.</text>
</comment>
<protein>
    <submittedName>
        <fullName evidence="1">Uncharacterized protein</fullName>
    </submittedName>
</protein>
<dbReference type="AlphaFoldDB" id="X1BAC1"/>
<evidence type="ECO:0000313" key="1">
    <source>
        <dbReference type="EMBL" id="GAG78222.1"/>
    </source>
</evidence>
<gene>
    <name evidence="1" type="ORF">S01H4_21183</name>
</gene>
<sequence>MFQSRRWSVLSSFVAVMLVASFLPVGSVAGRAFPSGEEIASAKAVDLVLQAGTYEIGGKSYRADYGTLVVPENRNKDDSRLIQLPVIRMHATGENPAEPVFLLAGGPGAPNVFSAERLARIGFDDFPKAWLLDRHDFVMVGYRGVDGSISLDLPEVAEAVQVEKNPLSSENLEKLGKAYLTAFERLKKEGVDIDGYTMVEVIDDMEAARKELGYKKIALRSYT</sequence>
<dbReference type="InterPro" id="IPR029058">
    <property type="entry name" value="AB_hydrolase_fold"/>
</dbReference>
<organism evidence="1">
    <name type="scientific">marine sediment metagenome</name>
    <dbReference type="NCBI Taxonomy" id="412755"/>
    <lineage>
        <taxon>unclassified sequences</taxon>
        <taxon>metagenomes</taxon>
        <taxon>ecological metagenomes</taxon>
    </lineage>
</organism>
<dbReference type="EMBL" id="BART01009577">
    <property type="protein sequence ID" value="GAG78222.1"/>
    <property type="molecule type" value="Genomic_DNA"/>
</dbReference>
<dbReference type="SUPFAM" id="SSF53474">
    <property type="entry name" value="alpha/beta-Hydrolases"/>
    <property type="match status" value="1"/>
</dbReference>
<name>X1BAC1_9ZZZZ</name>
<accession>X1BAC1</accession>
<dbReference type="Gene3D" id="3.40.50.1820">
    <property type="entry name" value="alpha/beta hydrolase"/>
    <property type="match status" value="1"/>
</dbReference>
<proteinExistence type="predicted"/>
<reference evidence="1" key="1">
    <citation type="journal article" date="2014" name="Front. Microbiol.">
        <title>High frequency of phylogenetically diverse reductive dehalogenase-homologous genes in deep subseafloor sedimentary metagenomes.</title>
        <authorList>
            <person name="Kawai M."/>
            <person name="Futagami T."/>
            <person name="Toyoda A."/>
            <person name="Takaki Y."/>
            <person name="Nishi S."/>
            <person name="Hori S."/>
            <person name="Arai W."/>
            <person name="Tsubouchi T."/>
            <person name="Morono Y."/>
            <person name="Uchiyama I."/>
            <person name="Ito T."/>
            <person name="Fujiyama A."/>
            <person name="Inagaki F."/>
            <person name="Takami H."/>
        </authorList>
    </citation>
    <scope>NUCLEOTIDE SEQUENCE</scope>
    <source>
        <strain evidence="1">Expedition CK06-06</strain>
    </source>
</reference>